<dbReference type="Gene3D" id="1.10.3300.10">
    <property type="entry name" value="Jann2411-like domain"/>
    <property type="match status" value="1"/>
</dbReference>
<keyword evidence="3" id="KW-1185">Reference proteome</keyword>
<feature type="compositionally biased region" description="Basic residues" evidence="1">
    <location>
        <begin position="69"/>
        <end position="78"/>
    </location>
</feature>
<feature type="compositionally biased region" description="Basic and acidic residues" evidence="1">
    <location>
        <begin position="112"/>
        <end position="121"/>
    </location>
</feature>
<accession>A0ABP9LEE3</accession>
<sequence>MASGILDEVSPCREADVERARVVREAIYQLVTARRLSEPYAAEALDTLNAAARKPSAVPRLTPAGRWTAPRHRRRRRPPWRDRPSNCRADPTGASPYRSVNRLALGTNQRPVLERLRRQRP</sequence>
<feature type="region of interest" description="Disordered" evidence="1">
    <location>
        <begin position="55"/>
        <end position="121"/>
    </location>
</feature>
<evidence type="ECO:0000313" key="3">
    <source>
        <dbReference type="Proteomes" id="UP001500124"/>
    </source>
</evidence>
<dbReference type="Pfam" id="PF07336">
    <property type="entry name" value="ABATE"/>
    <property type="match status" value="1"/>
</dbReference>
<comment type="caution">
    <text evidence="2">The sequence shown here is derived from an EMBL/GenBank/DDBJ whole genome shotgun (WGS) entry which is preliminary data.</text>
</comment>
<evidence type="ECO:0000313" key="2">
    <source>
        <dbReference type="EMBL" id="GAA5074315.1"/>
    </source>
</evidence>
<dbReference type="Proteomes" id="UP001500124">
    <property type="component" value="Unassembled WGS sequence"/>
</dbReference>
<dbReference type="EMBL" id="BAABKC010000111">
    <property type="protein sequence ID" value="GAA5074315.1"/>
    <property type="molecule type" value="Genomic_DNA"/>
</dbReference>
<reference evidence="3" key="1">
    <citation type="journal article" date="2019" name="Int. J. Syst. Evol. Microbiol.">
        <title>The Global Catalogue of Microorganisms (GCM) 10K type strain sequencing project: providing services to taxonomists for standard genome sequencing and annotation.</title>
        <authorList>
            <consortium name="The Broad Institute Genomics Platform"/>
            <consortium name="The Broad Institute Genome Sequencing Center for Infectious Disease"/>
            <person name="Wu L."/>
            <person name="Ma J."/>
        </authorList>
    </citation>
    <scope>NUCLEOTIDE SEQUENCE [LARGE SCALE GENOMIC DNA]</scope>
    <source>
        <strain evidence="3">JCM 18410</strain>
    </source>
</reference>
<dbReference type="SUPFAM" id="SSF160904">
    <property type="entry name" value="Jann2411-like"/>
    <property type="match status" value="1"/>
</dbReference>
<evidence type="ECO:0000256" key="1">
    <source>
        <dbReference type="SAM" id="MobiDB-lite"/>
    </source>
</evidence>
<gene>
    <name evidence="2" type="ORF">GCM10023336_62290</name>
</gene>
<dbReference type="InterPro" id="IPR023286">
    <property type="entry name" value="ABATE_dom_sf"/>
</dbReference>
<organism evidence="2 3">
    <name type="scientific">Streptomyces similanensis</name>
    <dbReference type="NCBI Taxonomy" id="1274988"/>
    <lineage>
        <taxon>Bacteria</taxon>
        <taxon>Bacillati</taxon>
        <taxon>Actinomycetota</taxon>
        <taxon>Actinomycetes</taxon>
        <taxon>Kitasatosporales</taxon>
        <taxon>Streptomycetaceae</taxon>
        <taxon>Streptomyces</taxon>
    </lineage>
</organism>
<name>A0ABP9LEE3_9ACTN</name>
<protein>
    <submittedName>
        <fullName evidence="2">Uncharacterized protein</fullName>
    </submittedName>
</protein>
<proteinExistence type="predicted"/>
<dbReference type="InterPro" id="IPR010852">
    <property type="entry name" value="ABATE"/>
</dbReference>